<dbReference type="PROSITE" id="PS01010">
    <property type="entry name" value="CRISP_2"/>
    <property type="match status" value="1"/>
</dbReference>
<dbReference type="InterPro" id="IPR014044">
    <property type="entry name" value="CAP_dom"/>
</dbReference>
<protein>
    <submittedName>
        <fullName evidence="4">Allergen V5/Tpx-1-related</fullName>
    </submittedName>
</protein>
<evidence type="ECO:0000313" key="5">
    <source>
        <dbReference type="Proteomes" id="UP000195402"/>
    </source>
</evidence>
<comment type="caution">
    <text evidence="4">The sequence shown here is derived from an EMBL/GenBank/DDBJ whole genome shotgun (WGS) entry which is preliminary data.</text>
</comment>
<dbReference type="FunFam" id="3.40.33.10:FF:000004">
    <property type="entry name" value="CAP, cysteine-rich secretory protein, antigen 5"/>
    <property type="match status" value="1"/>
</dbReference>
<proteinExistence type="predicted"/>
<evidence type="ECO:0000313" key="4">
    <source>
        <dbReference type="EMBL" id="OVA12432.1"/>
    </source>
</evidence>
<dbReference type="EMBL" id="MVGT01001382">
    <property type="protein sequence ID" value="OVA12432.1"/>
    <property type="molecule type" value="Genomic_DNA"/>
</dbReference>
<name>A0A200QPT3_MACCD</name>
<keyword evidence="2" id="KW-0611">Plant defense</keyword>
<organism evidence="4 5">
    <name type="scientific">Macleaya cordata</name>
    <name type="common">Five-seeded plume-poppy</name>
    <name type="synonym">Bocconia cordata</name>
    <dbReference type="NCBI Taxonomy" id="56857"/>
    <lineage>
        <taxon>Eukaryota</taxon>
        <taxon>Viridiplantae</taxon>
        <taxon>Streptophyta</taxon>
        <taxon>Embryophyta</taxon>
        <taxon>Tracheophyta</taxon>
        <taxon>Spermatophyta</taxon>
        <taxon>Magnoliopsida</taxon>
        <taxon>Ranunculales</taxon>
        <taxon>Papaveraceae</taxon>
        <taxon>Papaveroideae</taxon>
        <taxon>Macleaya</taxon>
    </lineage>
</organism>
<dbReference type="GO" id="GO:0005576">
    <property type="term" value="C:extracellular region"/>
    <property type="evidence" value="ECO:0007669"/>
    <property type="project" value="InterPro"/>
</dbReference>
<keyword evidence="5" id="KW-1185">Reference proteome</keyword>
<dbReference type="InterPro" id="IPR018244">
    <property type="entry name" value="Allrgn_V5/Tpx1_CS"/>
</dbReference>
<dbReference type="Proteomes" id="UP000195402">
    <property type="component" value="Unassembled WGS sequence"/>
</dbReference>
<dbReference type="PRINTS" id="PR00838">
    <property type="entry name" value="V5ALLERGEN"/>
</dbReference>
<comment type="function">
    <text evidence="1">Probably involved in the defense reaction of plants against pathogens.</text>
</comment>
<dbReference type="InterPro" id="IPR002413">
    <property type="entry name" value="V5_allergen-like"/>
</dbReference>
<dbReference type="OMA" id="FAKRGNT"/>
<reference evidence="4 5" key="1">
    <citation type="journal article" date="2017" name="Mol. Plant">
        <title>The Genome of Medicinal Plant Macleaya cordata Provides New Insights into Benzylisoquinoline Alkaloids Metabolism.</title>
        <authorList>
            <person name="Liu X."/>
            <person name="Liu Y."/>
            <person name="Huang P."/>
            <person name="Ma Y."/>
            <person name="Qing Z."/>
            <person name="Tang Q."/>
            <person name="Cao H."/>
            <person name="Cheng P."/>
            <person name="Zheng Y."/>
            <person name="Yuan Z."/>
            <person name="Zhou Y."/>
            <person name="Liu J."/>
            <person name="Tang Z."/>
            <person name="Zhuo Y."/>
            <person name="Zhang Y."/>
            <person name="Yu L."/>
            <person name="Huang J."/>
            <person name="Yang P."/>
            <person name="Peng Q."/>
            <person name="Zhang J."/>
            <person name="Jiang W."/>
            <person name="Zhang Z."/>
            <person name="Lin K."/>
            <person name="Ro D.K."/>
            <person name="Chen X."/>
            <person name="Xiong X."/>
            <person name="Shang Y."/>
            <person name="Huang S."/>
            <person name="Zeng J."/>
        </authorList>
    </citation>
    <scope>NUCLEOTIDE SEQUENCE [LARGE SCALE GENOMIC DNA]</scope>
    <source>
        <strain evidence="5">cv. BLH2017</strain>
        <tissue evidence="4">Root</tissue>
    </source>
</reference>
<gene>
    <name evidence="4" type="ORF">BVC80_1793g27</name>
</gene>
<dbReference type="FunCoup" id="A0A200QPT3">
    <property type="interactions" value="82"/>
</dbReference>
<evidence type="ECO:0000256" key="1">
    <source>
        <dbReference type="ARBA" id="ARBA00003143"/>
    </source>
</evidence>
<dbReference type="CDD" id="cd05381">
    <property type="entry name" value="CAP_PR-1"/>
    <property type="match status" value="1"/>
</dbReference>
<evidence type="ECO:0000256" key="2">
    <source>
        <dbReference type="ARBA" id="ARBA00023265"/>
    </source>
</evidence>
<dbReference type="OrthoDB" id="337038at2759"/>
<dbReference type="SMART" id="SM00198">
    <property type="entry name" value="SCP"/>
    <property type="match status" value="1"/>
</dbReference>
<dbReference type="PANTHER" id="PTHR10334">
    <property type="entry name" value="CYSTEINE-RICH SECRETORY PROTEIN-RELATED"/>
    <property type="match status" value="1"/>
</dbReference>
<feature type="domain" description="SCP" evidence="3">
    <location>
        <begin position="43"/>
        <end position="175"/>
    </location>
</feature>
<evidence type="ECO:0000259" key="3">
    <source>
        <dbReference type="SMART" id="SM00198"/>
    </source>
</evidence>
<dbReference type="InterPro" id="IPR001283">
    <property type="entry name" value="CRISP-related"/>
</dbReference>
<dbReference type="PRINTS" id="PR00837">
    <property type="entry name" value="V5TPXLIKE"/>
</dbReference>
<dbReference type="Gene3D" id="3.40.33.10">
    <property type="entry name" value="CAP"/>
    <property type="match status" value="1"/>
</dbReference>
<dbReference type="InterPro" id="IPR035940">
    <property type="entry name" value="CAP_sf"/>
</dbReference>
<accession>A0A200QPT3</accession>
<dbReference type="Pfam" id="PF00188">
    <property type="entry name" value="CAP"/>
    <property type="match status" value="1"/>
</dbReference>
<dbReference type="AlphaFoldDB" id="A0A200QPT3"/>
<keyword evidence="2" id="KW-0568">Pathogenesis-related protein</keyword>
<dbReference type="STRING" id="56857.A0A200QPT3"/>
<sequence length="179" mass="20401">MATSKSLVSSLFFFISVLLLSSSLLIINPVYSLNRRVLSPLPPSISTFLNPHNKIRAQYGLKPLKWSSTLANYAKWYAKQRRGDCKLIHSNSNYGENIFWGEGKRWMPADAISEWVAEKSYYNYKSNRCMPNQECLHYTQLVWKSTLSVGCAKIICTTGDTFITCNYDPHGNVVGQKPY</sequence>
<dbReference type="InParanoid" id="A0A200QPT3"/>
<dbReference type="SUPFAM" id="SSF55797">
    <property type="entry name" value="PR-1-like"/>
    <property type="match status" value="1"/>
</dbReference>